<feature type="coiled-coil region" evidence="1">
    <location>
        <begin position="411"/>
        <end position="462"/>
    </location>
</feature>
<evidence type="ECO:0000313" key="4">
    <source>
        <dbReference type="Proteomes" id="UP000054937"/>
    </source>
</evidence>
<evidence type="ECO:0000256" key="2">
    <source>
        <dbReference type="SAM" id="MobiDB-lite"/>
    </source>
</evidence>
<dbReference type="Proteomes" id="UP000054937">
    <property type="component" value="Unassembled WGS sequence"/>
</dbReference>
<dbReference type="AlphaFoldDB" id="A0A0V0QJN1"/>
<accession>A0A0V0QJN1</accession>
<name>A0A0V0QJN1_PSEPJ</name>
<dbReference type="OrthoDB" id="552574at2759"/>
<reference evidence="3 4" key="1">
    <citation type="journal article" date="2015" name="Sci. Rep.">
        <title>Genome of the facultative scuticociliatosis pathogen Pseudocohnilembus persalinus provides insight into its virulence through horizontal gene transfer.</title>
        <authorList>
            <person name="Xiong J."/>
            <person name="Wang G."/>
            <person name="Cheng J."/>
            <person name="Tian M."/>
            <person name="Pan X."/>
            <person name="Warren A."/>
            <person name="Jiang C."/>
            <person name="Yuan D."/>
            <person name="Miao W."/>
        </authorList>
    </citation>
    <scope>NUCLEOTIDE SEQUENCE [LARGE SCALE GENOMIC DNA]</scope>
    <source>
        <strain evidence="3">36N120E</strain>
    </source>
</reference>
<organism evidence="3 4">
    <name type="scientific">Pseudocohnilembus persalinus</name>
    <name type="common">Ciliate</name>
    <dbReference type="NCBI Taxonomy" id="266149"/>
    <lineage>
        <taxon>Eukaryota</taxon>
        <taxon>Sar</taxon>
        <taxon>Alveolata</taxon>
        <taxon>Ciliophora</taxon>
        <taxon>Intramacronucleata</taxon>
        <taxon>Oligohymenophorea</taxon>
        <taxon>Scuticociliatia</taxon>
        <taxon>Philasterida</taxon>
        <taxon>Pseudocohnilembidae</taxon>
        <taxon>Pseudocohnilembus</taxon>
    </lineage>
</organism>
<feature type="region of interest" description="Disordered" evidence="2">
    <location>
        <begin position="210"/>
        <end position="234"/>
    </location>
</feature>
<keyword evidence="1" id="KW-0175">Coiled coil</keyword>
<evidence type="ECO:0008006" key="5">
    <source>
        <dbReference type="Google" id="ProtNLM"/>
    </source>
</evidence>
<sequence>MSQVNLRPKTLLVQIEKCQFQKPNYYFITLDITSQSDPKRTDISPAETNPQFLADQFEFEIKNGYIQANDILKLECHAAGHGNDSVLVGETEVTLADLNLQDNQKLSQRIKFTKVENYKLRVIGSFQANFTLIPKKVAEDQSKIVKQYEMQEDFTFKNTKQFQNNSEFNQMSQTNDQINNSKNFNTSKKTKTDPNLRIFNNLSRFHLPLDENGQPIIGDNKSQQQQQQQQLQNSQEQYLQQLQQIQNNNGFGQTVISQQNEEIEENKQQIQSQNNNEFLNISDQMIRDFEDNQMSESNQTTISDILGTKLDGISDKMERWKVLSKELGQKMEMNHRMHKEIEEKTKGIKETGEEIVELRKVVRNLENQNRILKKRVYAEEQIKLHTAITPDVYKMSLEEIKNRIINVAVAYRDERQRNEDFEAAMREAEKDIKKIAGLEQELEDLREEHQKGLIRFQKVQEEVSYIKAAEINGNSAIRY</sequence>
<protein>
    <recommendedName>
        <fullName evidence="5">C2 domain</fullName>
    </recommendedName>
</protein>
<proteinExistence type="predicted"/>
<evidence type="ECO:0000256" key="1">
    <source>
        <dbReference type="SAM" id="Coils"/>
    </source>
</evidence>
<dbReference type="EMBL" id="LDAU01000154">
    <property type="protein sequence ID" value="KRX02493.1"/>
    <property type="molecule type" value="Genomic_DNA"/>
</dbReference>
<gene>
    <name evidence="3" type="ORF">PPERSA_11833</name>
</gene>
<feature type="compositionally biased region" description="Low complexity" evidence="2">
    <location>
        <begin position="223"/>
        <end position="234"/>
    </location>
</feature>
<evidence type="ECO:0000313" key="3">
    <source>
        <dbReference type="EMBL" id="KRX02493.1"/>
    </source>
</evidence>
<feature type="coiled-coil region" evidence="1">
    <location>
        <begin position="348"/>
        <end position="375"/>
    </location>
</feature>
<dbReference type="InParanoid" id="A0A0V0QJN1"/>
<comment type="caution">
    <text evidence="3">The sequence shown here is derived from an EMBL/GenBank/DDBJ whole genome shotgun (WGS) entry which is preliminary data.</text>
</comment>
<keyword evidence="4" id="KW-1185">Reference proteome</keyword>